<dbReference type="Proteomes" id="UP000184330">
    <property type="component" value="Unassembled WGS sequence"/>
</dbReference>
<dbReference type="AlphaFoldDB" id="A0A1L7XY81"/>
<protein>
    <submittedName>
        <fullName evidence="1">Uncharacterized protein</fullName>
    </submittedName>
</protein>
<evidence type="ECO:0000313" key="1">
    <source>
        <dbReference type="EMBL" id="CZR69926.1"/>
    </source>
</evidence>
<organism evidence="1 2">
    <name type="scientific">Phialocephala subalpina</name>
    <dbReference type="NCBI Taxonomy" id="576137"/>
    <lineage>
        <taxon>Eukaryota</taxon>
        <taxon>Fungi</taxon>
        <taxon>Dikarya</taxon>
        <taxon>Ascomycota</taxon>
        <taxon>Pezizomycotina</taxon>
        <taxon>Leotiomycetes</taxon>
        <taxon>Helotiales</taxon>
        <taxon>Mollisiaceae</taxon>
        <taxon>Phialocephala</taxon>
        <taxon>Phialocephala fortinii species complex</taxon>
    </lineage>
</organism>
<accession>A0A1L7XY81</accession>
<keyword evidence="2" id="KW-1185">Reference proteome</keyword>
<dbReference type="EMBL" id="FJOG01000084">
    <property type="protein sequence ID" value="CZR69926.1"/>
    <property type="molecule type" value="Genomic_DNA"/>
</dbReference>
<proteinExistence type="predicted"/>
<reference evidence="1 2" key="1">
    <citation type="submission" date="2016-03" db="EMBL/GenBank/DDBJ databases">
        <authorList>
            <person name="Ploux O."/>
        </authorList>
    </citation>
    <scope>NUCLEOTIDE SEQUENCE [LARGE SCALE GENOMIC DNA]</scope>
    <source>
        <strain evidence="1 2">UAMH 11012</strain>
    </source>
</reference>
<evidence type="ECO:0000313" key="2">
    <source>
        <dbReference type="Proteomes" id="UP000184330"/>
    </source>
</evidence>
<name>A0A1L7XY81_9HELO</name>
<gene>
    <name evidence="1" type="ORF">PAC_19827</name>
</gene>
<sequence>MTIVRKRGWLSVGILFDHPTEALLKSIRKSHPIFSTNRDAVWPSIKIINSTPAGTEDQIKRVLASIIRPSRPFPLYFLRKRFENHKEKLEDQELRPRTPQNRRNRQVRLYFESPQLEQVHLQLACKLAPIVKPYYRENSRFDLWLRHNGITGKGPSFRMGFLYDSMDMADRLHQELLHKFSDDKPPIQARGLRLTWYEQGEPDKILEEYSFDGNNEGVQAQA</sequence>